<organism evidence="2 3">
    <name type="scientific">Cytobacillus spartinae</name>
    <dbReference type="NCBI Taxonomy" id="3299023"/>
    <lineage>
        <taxon>Bacteria</taxon>
        <taxon>Bacillati</taxon>
        <taxon>Bacillota</taxon>
        <taxon>Bacilli</taxon>
        <taxon>Bacillales</taxon>
        <taxon>Bacillaceae</taxon>
        <taxon>Cytobacillus</taxon>
    </lineage>
</organism>
<proteinExistence type="predicted"/>
<dbReference type="SMART" id="SM00849">
    <property type="entry name" value="Lactamase_B"/>
    <property type="match status" value="1"/>
</dbReference>
<dbReference type="Gene3D" id="3.60.15.10">
    <property type="entry name" value="Ribonuclease Z/Hydroxyacylglutathione hydrolase-like"/>
    <property type="match status" value="1"/>
</dbReference>
<dbReference type="Proteomes" id="UP001601059">
    <property type="component" value="Unassembled WGS sequence"/>
</dbReference>
<dbReference type="SUPFAM" id="SSF56281">
    <property type="entry name" value="Metallo-hydrolase/oxidoreductase"/>
    <property type="match status" value="1"/>
</dbReference>
<keyword evidence="3" id="KW-1185">Reference proteome</keyword>
<protein>
    <submittedName>
        <fullName evidence="2">MBL fold metallo-hydrolase</fullName>
        <ecNumber evidence="2">3.-.-.-</ecNumber>
    </submittedName>
</protein>
<dbReference type="PANTHER" id="PTHR23131">
    <property type="entry name" value="ENDORIBONUCLEASE LACTB2"/>
    <property type="match status" value="1"/>
</dbReference>
<comment type="caution">
    <text evidence="2">The sequence shown here is derived from an EMBL/GenBank/DDBJ whole genome shotgun (WGS) entry which is preliminary data.</text>
</comment>
<dbReference type="PANTHER" id="PTHR23131:SF4">
    <property type="entry name" value="METALLO-BETA-LACTAMASE SUPERFAMILY POTEIN"/>
    <property type="match status" value="1"/>
</dbReference>
<accession>A0ABW6K5A5</accession>
<dbReference type="GO" id="GO:0016787">
    <property type="term" value="F:hydrolase activity"/>
    <property type="evidence" value="ECO:0007669"/>
    <property type="project" value="UniProtKB-KW"/>
</dbReference>
<dbReference type="EC" id="3.-.-.-" evidence="2"/>
<name>A0ABW6K5A5_9BACI</name>
<evidence type="ECO:0000259" key="1">
    <source>
        <dbReference type="SMART" id="SM00849"/>
    </source>
</evidence>
<feature type="domain" description="Metallo-beta-lactamase" evidence="1">
    <location>
        <begin position="17"/>
        <end position="228"/>
    </location>
</feature>
<sequence>MTKIIPLPIETPFASGYVNAYVIIGKTVTLVDTGNPGKKSFEQLIFQLSKLDLKLSDLDHIVLTHMHTDHSGGMDLIQQEIRVPVYVHQLAKPLITNVKKEKKRIEDFFDDFVKLCGANPLKHQSRDKFLQGPWQDVHYLKDGDTVPLGGKPFKVEYVPGHSQTDLLLWDPETGDTLAGDHLMAELSVNAFIEPPIREGLDRPKPLLQYRKSLQKVRELPLKQMYPGHGKPFVNHTYFIDKKFSEQEKRCEYITNILSTGEKSIFEICQKLYPQLKGRAIFLGLSQIQGHLDLMETQQKVACREQLGINFYRLTK</sequence>
<evidence type="ECO:0000313" key="2">
    <source>
        <dbReference type="EMBL" id="MFE8699366.1"/>
    </source>
</evidence>
<dbReference type="InterPro" id="IPR036866">
    <property type="entry name" value="RibonucZ/Hydroxyglut_hydro"/>
</dbReference>
<dbReference type="InterPro" id="IPR050662">
    <property type="entry name" value="Sec-metab_biosynth-thioest"/>
</dbReference>
<reference evidence="2 3" key="1">
    <citation type="submission" date="2024-08" db="EMBL/GenBank/DDBJ databases">
        <title>Two novel Cytobacillus novel species.</title>
        <authorList>
            <person name="Liu G."/>
        </authorList>
    </citation>
    <scope>NUCLEOTIDE SEQUENCE [LARGE SCALE GENOMIC DNA]</scope>
    <source>
        <strain evidence="2 3">FJAT-54145</strain>
    </source>
</reference>
<gene>
    <name evidence="2" type="ORF">ACFYKX_01885</name>
</gene>
<dbReference type="Pfam" id="PF00753">
    <property type="entry name" value="Lactamase_B"/>
    <property type="match status" value="1"/>
</dbReference>
<evidence type="ECO:0000313" key="3">
    <source>
        <dbReference type="Proteomes" id="UP001601059"/>
    </source>
</evidence>
<dbReference type="InterPro" id="IPR001279">
    <property type="entry name" value="Metallo-B-lactamas"/>
</dbReference>
<dbReference type="EMBL" id="JBIACK010000001">
    <property type="protein sequence ID" value="MFE8699366.1"/>
    <property type="molecule type" value="Genomic_DNA"/>
</dbReference>
<dbReference type="RefSeq" id="WP_389358995.1">
    <property type="nucleotide sequence ID" value="NZ_JBIACK010000001.1"/>
</dbReference>
<keyword evidence="2" id="KW-0378">Hydrolase</keyword>